<dbReference type="Proteomes" id="UP000061382">
    <property type="component" value="Chromosome"/>
</dbReference>
<accession>A0A0P0CXS4</accession>
<feature type="domain" description="PG-1098 ferredoxin-like" evidence="2">
    <location>
        <begin position="279"/>
        <end position="322"/>
    </location>
</feature>
<dbReference type="SUPFAM" id="SSF53335">
    <property type="entry name" value="S-adenosyl-L-methionine-dependent methyltransferases"/>
    <property type="match status" value="1"/>
</dbReference>
<dbReference type="InterPro" id="IPR054168">
    <property type="entry name" value="PG_1098_Fer"/>
</dbReference>
<dbReference type="InterPro" id="IPR041497">
    <property type="entry name" value="Thump-like"/>
</dbReference>
<dbReference type="PATRIC" id="fig|512763.3.peg.2520"/>
<dbReference type="Pfam" id="PF18096">
    <property type="entry name" value="Thump_like"/>
    <property type="match status" value="1"/>
</dbReference>
<organism evidence="3 4">
    <name type="scientific">Rufibacter tibetensis</name>
    <dbReference type="NCBI Taxonomy" id="512763"/>
    <lineage>
        <taxon>Bacteria</taxon>
        <taxon>Pseudomonadati</taxon>
        <taxon>Bacteroidota</taxon>
        <taxon>Cytophagia</taxon>
        <taxon>Cytophagales</taxon>
        <taxon>Hymenobacteraceae</taxon>
        <taxon>Rufibacter</taxon>
    </lineage>
</organism>
<feature type="domain" description="THUMP-like" evidence="1">
    <location>
        <begin position="323"/>
        <end position="393"/>
    </location>
</feature>
<dbReference type="InterPro" id="IPR029063">
    <property type="entry name" value="SAM-dependent_MTases_sf"/>
</dbReference>
<sequence>MPLPLSPAERTFLEENLTADPAHLVLQAKKWPQLDVPKLAQQIRARQKAKSKIPSWASNLDLLFPANLSVEQSSSQLTAAYKAGLVSGETLVDLTGGFGVDAYHFARHFRHVTYVEQQEELARIVAFNFTQLEVKNITVEATEAETFLRSLEHPVDVLFLDPARRGQSQERVHLLQDCEPDVIGLLPLLFQKSKAVLLKTAPMLDIDLALQKLNHVAQVWVIAVQNECKEVLYLLKPDAVGAPQITAVHLRPEKEEEPLTFTKEEEENAQVTFSEPQRYLYEPNTALLKAGAYKWLSERYRVHKLNRNSHLYTSSELVEAFPGRIFVITSNPKANVKELQQLLPQKKANITVRNYPLTVAQLREKIKLKEGGEDYLFATTDLHNKPILLLCKKVIS</sequence>
<gene>
    <name evidence="3" type="ORF">DC20_11460</name>
</gene>
<dbReference type="Pfam" id="PF22013">
    <property type="entry name" value="PG_1098_Fer"/>
    <property type="match status" value="1"/>
</dbReference>
<evidence type="ECO:0000259" key="2">
    <source>
        <dbReference type="Pfam" id="PF22013"/>
    </source>
</evidence>
<dbReference type="AlphaFoldDB" id="A0A0P0CXS4"/>
<keyword evidence="4" id="KW-1185">Reference proteome</keyword>
<evidence type="ECO:0000313" key="4">
    <source>
        <dbReference type="Proteomes" id="UP000061382"/>
    </source>
</evidence>
<proteinExistence type="predicted"/>
<dbReference type="KEGG" id="rti:DC20_11460"/>
<dbReference type="EMBL" id="CP012643">
    <property type="protein sequence ID" value="ALI99471.1"/>
    <property type="molecule type" value="Genomic_DNA"/>
</dbReference>
<dbReference type="CDD" id="cd02440">
    <property type="entry name" value="AdoMet_MTases"/>
    <property type="match status" value="1"/>
</dbReference>
<evidence type="ECO:0000313" key="3">
    <source>
        <dbReference type="EMBL" id="ALI99471.1"/>
    </source>
</evidence>
<dbReference type="RefSeq" id="WP_062543955.1">
    <property type="nucleotide sequence ID" value="NZ_CP012643.1"/>
</dbReference>
<name>A0A0P0CXS4_9BACT</name>
<evidence type="ECO:0000259" key="1">
    <source>
        <dbReference type="Pfam" id="PF18096"/>
    </source>
</evidence>
<protein>
    <submittedName>
        <fullName evidence="3">Uncharacterized protein</fullName>
    </submittedName>
</protein>
<dbReference type="OrthoDB" id="1000417at2"/>
<dbReference type="Gene3D" id="3.40.50.150">
    <property type="entry name" value="Vaccinia Virus protein VP39"/>
    <property type="match status" value="1"/>
</dbReference>
<dbReference type="Gene3D" id="1.10.10.1110">
    <property type="entry name" value="Methyltransferase PG1098, N-terminal domain"/>
    <property type="match status" value="1"/>
</dbReference>
<reference evidence="3 4" key="1">
    <citation type="submission" date="2015-08" db="EMBL/GenBank/DDBJ databases">
        <title>Complete genome sequence of Rufibacter tibetensis strain 1351t, a radiation-resistant bacterium from tibet plateau.</title>
        <authorList>
            <person name="Dai J."/>
        </authorList>
    </citation>
    <scope>NUCLEOTIDE SEQUENCE [LARGE SCALE GENOMIC DNA]</scope>
    <source>
        <strain evidence="3 4">1351</strain>
    </source>
</reference>
<dbReference type="STRING" id="512763.DC20_11460"/>